<dbReference type="KEGG" id="nsh:GXM_06291"/>
<reference evidence="1 2" key="1">
    <citation type="submission" date="2019-10" db="EMBL/GenBank/DDBJ databases">
        <title>Genomic and transcriptomic insights into the perfect genentic adaptation of a filamentous nitrogen-fixing cyanobacterium to rice fields.</title>
        <authorList>
            <person name="Chen Z."/>
        </authorList>
    </citation>
    <scope>NUCLEOTIDE SEQUENCE [LARGE SCALE GENOMIC DNA]</scope>
    <source>
        <strain evidence="1">CCNUC1</strain>
    </source>
</reference>
<accession>A0A5P8W7P4</accession>
<dbReference type="AlphaFoldDB" id="A0A5P8W7P4"/>
<evidence type="ECO:0000313" key="2">
    <source>
        <dbReference type="Proteomes" id="UP000326678"/>
    </source>
</evidence>
<gene>
    <name evidence="1" type="ORF">GXM_06291</name>
</gene>
<name>A0A5P8W7P4_9NOSO</name>
<dbReference type="EMBL" id="CP045226">
    <property type="protein sequence ID" value="QFS48797.1"/>
    <property type="molecule type" value="Genomic_DNA"/>
</dbReference>
<dbReference type="Proteomes" id="UP000326678">
    <property type="component" value="Chromosome Gxm1"/>
</dbReference>
<evidence type="ECO:0000313" key="1">
    <source>
        <dbReference type="EMBL" id="QFS48797.1"/>
    </source>
</evidence>
<keyword evidence="2" id="KW-1185">Reference proteome</keyword>
<proteinExistence type="predicted"/>
<organism evidence="1 2">
    <name type="scientific">Nostoc sphaeroides CCNUC1</name>
    <dbReference type="NCBI Taxonomy" id="2653204"/>
    <lineage>
        <taxon>Bacteria</taxon>
        <taxon>Bacillati</taxon>
        <taxon>Cyanobacteriota</taxon>
        <taxon>Cyanophyceae</taxon>
        <taxon>Nostocales</taxon>
        <taxon>Nostocaceae</taxon>
        <taxon>Nostoc</taxon>
    </lineage>
</organism>
<protein>
    <submittedName>
        <fullName evidence="1">Uncharacterized protein</fullName>
    </submittedName>
</protein>
<sequence>MEFRDENTKLRALNSNVRDPKAIALPFNSELRALNCNIRDPRVNDSELGAIASVIIRLADSVRMSQIISFVVIPQRNVIPLLIAKVL</sequence>